<sequence>MVRFWIQLKKRFNFKKKIFIFYFLESCCSFYLGLIFGNLFGTILVFIKIWDGIILFFLIGFFEYLNFKIYNKSLNQLKRLRPSNPILKRTHKMIQNIQLGLLLGFFIDAFKVGS</sequence>
<name>A0A1C9JBN9_9CHLO</name>
<dbReference type="InterPro" id="IPR007572">
    <property type="entry name" value="Uncharacterised_Ycf20"/>
</dbReference>
<keyword evidence="3" id="KW-0934">Plastid</keyword>
<feature type="transmembrane region" description="Helical" evidence="2">
    <location>
        <begin position="21"/>
        <end position="47"/>
    </location>
</feature>
<protein>
    <recommendedName>
        <fullName evidence="4">Ycf20</fullName>
    </recommendedName>
</protein>
<dbReference type="AlphaFoldDB" id="A0A1C9JBN9"/>
<keyword evidence="3" id="KW-0150">Chloroplast</keyword>
<organism evidence="3">
    <name type="scientific">Caulerpa cliftonii</name>
    <dbReference type="NCBI Taxonomy" id="1004391"/>
    <lineage>
        <taxon>Eukaryota</taxon>
        <taxon>Viridiplantae</taxon>
        <taxon>Chlorophyta</taxon>
        <taxon>core chlorophytes</taxon>
        <taxon>Ulvophyceae</taxon>
        <taxon>TCBD clade</taxon>
        <taxon>Bryopsidales</taxon>
        <taxon>Halimedineae</taxon>
        <taxon>Caulerpaceae</taxon>
        <taxon>Caulerpa</taxon>
    </lineage>
</organism>
<accession>A0A1C9JBN9</accession>
<proteinExistence type="inferred from homology"/>
<keyword evidence="2" id="KW-1133">Transmembrane helix</keyword>
<feature type="transmembrane region" description="Helical" evidence="2">
    <location>
        <begin position="53"/>
        <end position="71"/>
    </location>
</feature>
<dbReference type="Pfam" id="PF04483">
    <property type="entry name" value="DUF565"/>
    <property type="match status" value="1"/>
</dbReference>
<evidence type="ECO:0000256" key="2">
    <source>
        <dbReference type="SAM" id="Phobius"/>
    </source>
</evidence>
<dbReference type="RefSeq" id="YP_009306350.1">
    <property type="nucleotide sequence ID" value="NC_031368.1"/>
</dbReference>
<keyword evidence="2" id="KW-0812">Transmembrane</keyword>
<comment type="similarity">
    <text evidence="1">Belongs to the ycf20 family.</text>
</comment>
<evidence type="ECO:0000256" key="1">
    <source>
        <dbReference type="ARBA" id="ARBA00009846"/>
    </source>
</evidence>
<geneLocation type="chloroplast" evidence="3"/>
<dbReference type="GeneID" id="29288754"/>
<dbReference type="EMBL" id="KX808498">
    <property type="protein sequence ID" value="AOP19254.1"/>
    <property type="molecule type" value="Genomic_DNA"/>
</dbReference>
<evidence type="ECO:0008006" key="4">
    <source>
        <dbReference type="Google" id="ProtNLM"/>
    </source>
</evidence>
<gene>
    <name evidence="3" type="primary">ycf20</name>
</gene>
<reference evidence="3" key="2">
    <citation type="submission" date="2016-08" db="EMBL/GenBank/DDBJ databases">
        <authorList>
            <person name="Seilhamer J.J."/>
        </authorList>
    </citation>
    <scope>NUCLEOTIDE SEQUENCE</scope>
</reference>
<reference evidence="3" key="1">
    <citation type="journal article" date="2016" name="Genome Biol. Evol.">
        <title>Evolutionary Dynamics of Chloroplast Genomes in Low Light: A Case Study of the Endolithic Green Alga Ostreobium quekettii.</title>
        <authorList>
            <person name="R Marcelino V."/>
            <person name="Cremen M.C."/>
            <person name="Jackson C.J."/>
            <person name="Larkum A.A."/>
            <person name="Verbruggen H."/>
        </authorList>
    </citation>
    <scope>NUCLEOTIDE SEQUENCE</scope>
</reference>
<keyword evidence="2" id="KW-0472">Membrane</keyword>
<evidence type="ECO:0000313" key="3">
    <source>
        <dbReference type="EMBL" id="AOP19254.1"/>
    </source>
</evidence>